<feature type="transmembrane region" description="Helical" evidence="7">
    <location>
        <begin position="90"/>
        <end position="108"/>
    </location>
</feature>
<evidence type="ECO:0000256" key="1">
    <source>
        <dbReference type="ARBA" id="ARBA00004141"/>
    </source>
</evidence>
<proteinExistence type="predicted"/>
<dbReference type="PANTHER" id="PTHR10283">
    <property type="entry name" value="SOLUTE CARRIER FAMILY 13 MEMBER"/>
    <property type="match status" value="1"/>
</dbReference>
<keyword evidence="9" id="KW-1185">Reference proteome</keyword>
<dbReference type="PANTHER" id="PTHR10283:SF82">
    <property type="entry name" value="SOLUTE CARRIER FAMILY 13 MEMBER 2"/>
    <property type="match status" value="1"/>
</dbReference>
<reference evidence="8 9" key="1">
    <citation type="submission" date="2018-10" db="EMBL/GenBank/DDBJ databases">
        <title>Genomic Encyclopedia of Archaeal and Bacterial Type Strains, Phase II (KMG-II): from individual species to whole genera.</title>
        <authorList>
            <person name="Goeker M."/>
        </authorList>
    </citation>
    <scope>NUCLEOTIDE SEQUENCE [LARGE SCALE GENOMIC DNA]</scope>
    <source>
        <strain evidence="8 9">DSM 25217</strain>
    </source>
</reference>
<keyword evidence="4 7" id="KW-1133">Transmembrane helix</keyword>
<organism evidence="8 9">
    <name type="scientific">Eilatimonas milleporae</name>
    <dbReference type="NCBI Taxonomy" id="911205"/>
    <lineage>
        <taxon>Bacteria</taxon>
        <taxon>Pseudomonadati</taxon>
        <taxon>Pseudomonadota</taxon>
        <taxon>Alphaproteobacteria</taxon>
        <taxon>Kordiimonadales</taxon>
        <taxon>Kordiimonadaceae</taxon>
        <taxon>Eilatimonas</taxon>
    </lineage>
</organism>
<evidence type="ECO:0000256" key="2">
    <source>
        <dbReference type="ARBA" id="ARBA00022448"/>
    </source>
</evidence>
<gene>
    <name evidence="8" type="ORF">BXY39_1864</name>
</gene>
<keyword evidence="5 7" id="KW-0472">Membrane</keyword>
<dbReference type="InParanoid" id="A0A3M0CD64"/>
<comment type="caution">
    <text evidence="8">The sequence shown here is derived from an EMBL/GenBank/DDBJ whole genome shotgun (WGS) entry which is preliminary data.</text>
</comment>
<dbReference type="OrthoDB" id="9766267at2"/>
<sequence>MDADGTPERRERALYQKIGFWCGLVLFATLTVLPAPAGIGEAAWATVALAGLMAAWWATEAIPVPATSLLPLIMLPLLGVTTTAEASLPYGRPVIFLLLGGFIAALAMQRWNLHRRIALSILARVGDHPGALIAGFMGAAAFLSMWISNTATTLMIVPIALTVAETVLGQQARGHRFTLALLIGCAWSASIGGLGTYIGTPPNLFVKGFILESTGRDILFIEWMAFAVPVVAVMVPLAWVVLTRVCFRFRPGEVTGGGAVVQRELAKLGPMTVAEKRVTLVLLTMALLWSTRQLLVEWDWLTGLLPFMARLSDTHIAVAGGLSMFLIPAGRTVAAGGETGLKAAEQAGTSSENDTDSQNSGGSQSGIKGQNNSGSQNNSGGALITWEEAVRLPWGVLLLFGGGLSLAGAIQSTGLAAWLGTALVGLAAAPLFLLILAIVALVIFLTELTSNTATTAALVPVLSALAASANLDPVILAAPVAMAASCAFMLPVATGPNAVVFSTGHIRVPDMMRAGLWLNVIGSFAVAALLYSLLPVIFGL</sequence>
<feature type="transmembrane region" description="Helical" evidence="7">
    <location>
        <begin position="18"/>
        <end position="36"/>
    </location>
</feature>
<feature type="transmembrane region" description="Helical" evidence="7">
    <location>
        <begin position="392"/>
        <end position="410"/>
    </location>
</feature>
<feature type="transmembrane region" description="Helical" evidence="7">
    <location>
        <begin position="475"/>
        <end position="495"/>
    </location>
</feature>
<dbReference type="Pfam" id="PF00939">
    <property type="entry name" value="Na_sulph_symp"/>
    <property type="match status" value="1"/>
</dbReference>
<evidence type="ECO:0000313" key="9">
    <source>
        <dbReference type="Proteomes" id="UP000271227"/>
    </source>
</evidence>
<dbReference type="InterPro" id="IPR031312">
    <property type="entry name" value="Na/sul_symport_CS"/>
</dbReference>
<dbReference type="PROSITE" id="PS01271">
    <property type="entry name" value="NA_SULFATE"/>
    <property type="match status" value="1"/>
</dbReference>
<protein>
    <submittedName>
        <fullName evidence="8">Sodium-dependent dicarboxylate transporter 2/3/5</fullName>
    </submittedName>
</protein>
<dbReference type="FunCoup" id="A0A3M0CD64">
    <property type="interactions" value="254"/>
</dbReference>
<accession>A0A3M0CD64</accession>
<dbReference type="EMBL" id="REFR01000011">
    <property type="protein sequence ID" value="RMB07774.1"/>
    <property type="molecule type" value="Genomic_DNA"/>
</dbReference>
<evidence type="ECO:0000256" key="4">
    <source>
        <dbReference type="ARBA" id="ARBA00022989"/>
    </source>
</evidence>
<evidence type="ECO:0000256" key="7">
    <source>
        <dbReference type="SAM" id="Phobius"/>
    </source>
</evidence>
<keyword evidence="3 7" id="KW-0812">Transmembrane</keyword>
<name>A0A3M0CD64_9PROT</name>
<feature type="transmembrane region" description="Helical" evidence="7">
    <location>
        <begin position="177"/>
        <end position="198"/>
    </location>
</feature>
<feature type="transmembrane region" description="Helical" evidence="7">
    <location>
        <begin position="516"/>
        <end position="538"/>
    </location>
</feature>
<dbReference type="GO" id="GO:0005886">
    <property type="term" value="C:plasma membrane"/>
    <property type="evidence" value="ECO:0007669"/>
    <property type="project" value="TreeGrafter"/>
</dbReference>
<feature type="transmembrane region" description="Helical" evidence="7">
    <location>
        <begin position="452"/>
        <end position="469"/>
    </location>
</feature>
<evidence type="ECO:0000256" key="6">
    <source>
        <dbReference type="SAM" id="MobiDB-lite"/>
    </source>
</evidence>
<dbReference type="GO" id="GO:0015141">
    <property type="term" value="F:succinate transmembrane transporter activity"/>
    <property type="evidence" value="ECO:0007669"/>
    <property type="project" value="UniProtKB-ARBA"/>
</dbReference>
<keyword evidence="2" id="KW-0813">Transport</keyword>
<dbReference type="AlphaFoldDB" id="A0A3M0CD64"/>
<dbReference type="InterPro" id="IPR001898">
    <property type="entry name" value="SLC13A/DASS"/>
</dbReference>
<evidence type="ECO:0000256" key="3">
    <source>
        <dbReference type="ARBA" id="ARBA00022692"/>
    </source>
</evidence>
<comment type="subcellular location">
    <subcellularLocation>
        <location evidence="1">Membrane</location>
        <topology evidence="1">Multi-pass membrane protein</topology>
    </subcellularLocation>
</comment>
<feature type="transmembrane region" description="Helical" evidence="7">
    <location>
        <begin position="153"/>
        <end position="170"/>
    </location>
</feature>
<feature type="transmembrane region" description="Helical" evidence="7">
    <location>
        <begin position="66"/>
        <end position="84"/>
    </location>
</feature>
<feature type="transmembrane region" description="Helical" evidence="7">
    <location>
        <begin position="416"/>
        <end position="445"/>
    </location>
</feature>
<evidence type="ECO:0000256" key="5">
    <source>
        <dbReference type="ARBA" id="ARBA00023136"/>
    </source>
</evidence>
<dbReference type="Proteomes" id="UP000271227">
    <property type="component" value="Unassembled WGS sequence"/>
</dbReference>
<evidence type="ECO:0000313" key="8">
    <source>
        <dbReference type="EMBL" id="RMB07774.1"/>
    </source>
</evidence>
<dbReference type="RefSeq" id="WP_121938567.1">
    <property type="nucleotide sequence ID" value="NZ_REFR01000011.1"/>
</dbReference>
<feature type="compositionally biased region" description="Low complexity" evidence="6">
    <location>
        <begin position="357"/>
        <end position="378"/>
    </location>
</feature>
<feature type="transmembrane region" description="Helical" evidence="7">
    <location>
        <begin position="218"/>
        <end position="242"/>
    </location>
</feature>
<feature type="region of interest" description="Disordered" evidence="6">
    <location>
        <begin position="344"/>
        <end position="378"/>
    </location>
</feature>